<keyword evidence="1" id="KW-0479">Metal-binding</keyword>
<dbReference type="GO" id="GO:0008270">
    <property type="term" value="F:zinc ion binding"/>
    <property type="evidence" value="ECO:0007669"/>
    <property type="project" value="InterPro"/>
</dbReference>
<evidence type="ECO:0000256" key="3">
    <source>
        <dbReference type="ARBA" id="ARBA00023125"/>
    </source>
</evidence>
<accession>A0A1L9TUB8</accession>
<reference evidence="9" key="1">
    <citation type="journal article" date="2017" name="Genome Biol.">
        <title>Comparative genomics reveals high biological diversity and specific adaptations in the industrially and medically important fungal genus Aspergillus.</title>
        <authorList>
            <person name="de Vries R.P."/>
            <person name="Riley R."/>
            <person name="Wiebenga A."/>
            <person name="Aguilar-Osorio G."/>
            <person name="Amillis S."/>
            <person name="Uchima C.A."/>
            <person name="Anderluh G."/>
            <person name="Asadollahi M."/>
            <person name="Askin M."/>
            <person name="Barry K."/>
            <person name="Battaglia E."/>
            <person name="Bayram O."/>
            <person name="Benocci T."/>
            <person name="Braus-Stromeyer S.A."/>
            <person name="Caldana C."/>
            <person name="Canovas D."/>
            <person name="Cerqueira G.C."/>
            <person name="Chen F."/>
            <person name="Chen W."/>
            <person name="Choi C."/>
            <person name="Clum A."/>
            <person name="Dos Santos R.A."/>
            <person name="Damasio A.R."/>
            <person name="Diallinas G."/>
            <person name="Emri T."/>
            <person name="Fekete E."/>
            <person name="Flipphi M."/>
            <person name="Freyberg S."/>
            <person name="Gallo A."/>
            <person name="Gournas C."/>
            <person name="Habgood R."/>
            <person name="Hainaut M."/>
            <person name="Harispe M.L."/>
            <person name="Henrissat B."/>
            <person name="Hilden K.S."/>
            <person name="Hope R."/>
            <person name="Hossain A."/>
            <person name="Karabika E."/>
            <person name="Karaffa L."/>
            <person name="Karanyi Z."/>
            <person name="Krasevec N."/>
            <person name="Kuo A."/>
            <person name="Kusch H."/>
            <person name="LaButti K."/>
            <person name="Lagendijk E.L."/>
            <person name="Lapidus A."/>
            <person name="Levasseur A."/>
            <person name="Lindquist E."/>
            <person name="Lipzen A."/>
            <person name="Logrieco A.F."/>
            <person name="MacCabe A."/>
            <person name="Maekelae M.R."/>
            <person name="Malavazi I."/>
            <person name="Melin P."/>
            <person name="Meyer V."/>
            <person name="Mielnichuk N."/>
            <person name="Miskei M."/>
            <person name="Molnar A.P."/>
            <person name="Mule G."/>
            <person name="Ngan C.Y."/>
            <person name="Orejas M."/>
            <person name="Orosz E."/>
            <person name="Ouedraogo J.P."/>
            <person name="Overkamp K.M."/>
            <person name="Park H.-S."/>
            <person name="Perrone G."/>
            <person name="Piumi F."/>
            <person name="Punt P.J."/>
            <person name="Ram A.F."/>
            <person name="Ramon A."/>
            <person name="Rauscher S."/>
            <person name="Record E."/>
            <person name="Riano-Pachon D.M."/>
            <person name="Robert V."/>
            <person name="Roehrig J."/>
            <person name="Ruller R."/>
            <person name="Salamov A."/>
            <person name="Salih N.S."/>
            <person name="Samson R.A."/>
            <person name="Sandor E."/>
            <person name="Sanguinetti M."/>
            <person name="Schuetze T."/>
            <person name="Sepcic K."/>
            <person name="Shelest E."/>
            <person name="Sherlock G."/>
            <person name="Sophianopoulou V."/>
            <person name="Squina F.M."/>
            <person name="Sun H."/>
            <person name="Susca A."/>
            <person name="Todd R.B."/>
            <person name="Tsang A."/>
            <person name="Unkles S.E."/>
            <person name="van de Wiele N."/>
            <person name="van Rossen-Uffink D."/>
            <person name="Oliveira J.V."/>
            <person name="Vesth T.C."/>
            <person name="Visser J."/>
            <person name="Yu J.-H."/>
            <person name="Zhou M."/>
            <person name="Andersen M.R."/>
            <person name="Archer D.B."/>
            <person name="Baker S.E."/>
            <person name="Benoit I."/>
            <person name="Brakhage A.A."/>
            <person name="Braus G.H."/>
            <person name="Fischer R."/>
            <person name="Frisvad J.C."/>
            <person name="Goldman G.H."/>
            <person name="Houbraken J."/>
            <person name="Oakley B."/>
            <person name="Pocsi I."/>
            <person name="Scazzocchio C."/>
            <person name="Seiboth B."/>
            <person name="vanKuyk P.A."/>
            <person name="Wortman J."/>
            <person name="Dyer P.S."/>
            <person name="Grigoriev I.V."/>
        </authorList>
    </citation>
    <scope>NUCLEOTIDE SEQUENCE [LARGE SCALE GENOMIC DNA]</scope>
    <source>
        <strain evidence="9">CBS 593.65</strain>
    </source>
</reference>
<evidence type="ECO:0000256" key="2">
    <source>
        <dbReference type="ARBA" id="ARBA00023015"/>
    </source>
</evidence>
<dbReference type="Proteomes" id="UP000184356">
    <property type="component" value="Unassembled WGS sequence"/>
</dbReference>
<dbReference type="PANTHER" id="PTHR47424:SF9">
    <property type="entry name" value="TAH-2"/>
    <property type="match status" value="1"/>
</dbReference>
<sequence length="746" mass="83243">MPRPKVSDACRWRIAKACLDCQAAKQKCDGLAPCVQCLKRGKSHTCAYSTHQRLYGRRRKRISTGPGTISPLQDHLRPSNQIIPSETEHVAEPGRRTTDVTIPKLPHNLYDTNGRVLYLGDCAALSFLQNIQELIEGEGELTTIAQDVGGFPVYEEVPPVVRDGNILAYNTMDMQDIKELINVFFASTCGILDIFGKAYLEDLLSRWADGSLETNSGNTAVLYLTIAYAAQARSATIMDVHRAQSFYDRGRQVAALELTNDPSVETVQAFILVSLYMLGCSRRNGAYFNLGIAISAAKSLGFHRDETNAEFPQSEGRLRRRIWRTLRYHDMFFCAMMGRTSAILTTDSTVLDEQLLISNPHSPDFCQELGLLESARAFSFLERTVNEVYTKQTVPLGLLQRICEELQEASSKVPGEIRTPVVTNSPTGPRRSLMHILRNASVACNYYFSMMLLTRPFLITSLRTKHNRSMMTSLKIDGRANHADSKIYTDITHGAVTCIDSATKTVRLLHELMVAGLLFNNMPLAVAWTFVAALTVCSAYFGRLDGLEDCERAIQLADEILQHFARNSPQARRYRLILEKLSRAALDYVKSLERKEPATKNKLMPELFRLNSNSNSAESACTGKSGPASSSAYRSIGQQDRPTLPARRSYPPVMSEQHQHEGEGEPSEVNSRELTTRRFSGLYNRGHTSTTSDTTSLLDLAHSFHHLNNPALDMGSYIPPGELIDSMFDFENTESIWDLSWGGAIP</sequence>
<evidence type="ECO:0000313" key="9">
    <source>
        <dbReference type="Proteomes" id="UP000184356"/>
    </source>
</evidence>
<feature type="compositionally biased region" description="Polar residues" evidence="6">
    <location>
        <begin position="627"/>
        <end position="641"/>
    </location>
</feature>
<dbReference type="SUPFAM" id="SSF57701">
    <property type="entry name" value="Zn2/Cys6 DNA-binding domain"/>
    <property type="match status" value="1"/>
</dbReference>
<keyword evidence="4" id="KW-0804">Transcription</keyword>
<dbReference type="GO" id="GO:0000981">
    <property type="term" value="F:DNA-binding transcription factor activity, RNA polymerase II-specific"/>
    <property type="evidence" value="ECO:0007669"/>
    <property type="project" value="InterPro"/>
</dbReference>
<dbReference type="InterPro" id="IPR051127">
    <property type="entry name" value="Fungal_SecMet_Regulators"/>
</dbReference>
<dbReference type="OrthoDB" id="47007at2759"/>
<dbReference type="GO" id="GO:0005634">
    <property type="term" value="C:nucleus"/>
    <property type="evidence" value="ECO:0007669"/>
    <property type="project" value="TreeGrafter"/>
</dbReference>
<dbReference type="SMART" id="SM00066">
    <property type="entry name" value="GAL4"/>
    <property type="match status" value="1"/>
</dbReference>
<evidence type="ECO:0000256" key="1">
    <source>
        <dbReference type="ARBA" id="ARBA00022723"/>
    </source>
</evidence>
<dbReference type="CDD" id="cd12148">
    <property type="entry name" value="fungal_TF_MHR"/>
    <property type="match status" value="1"/>
</dbReference>
<dbReference type="AlphaFoldDB" id="A0A1L9TUB8"/>
<feature type="region of interest" description="Disordered" evidence="6">
    <location>
        <begin position="614"/>
        <end position="672"/>
    </location>
</feature>
<dbReference type="RefSeq" id="XP_040706817.1">
    <property type="nucleotide sequence ID" value="XM_040851706.1"/>
</dbReference>
<evidence type="ECO:0000256" key="4">
    <source>
        <dbReference type="ARBA" id="ARBA00023163"/>
    </source>
</evidence>
<dbReference type="STRING" id="1036612.A0A1L9TUB8"/>
<evidence type="ECO:0000256" key="5">
    <source>
        <dbReference type="ARBA" id="ARBA00023242"/>
    </source>
</evidence>
<dbReference type="EMBL" id="KV878583">
    <property type="protein sequence ID" value="OJJ63011.1"/>
    <property type="molecule type" value="Genomic_DNA"/>
</dbReference>
<dbReference type="Pfam" id="PF04082">
    <property type="entry name" value="Fungal_trans"/>
    <property type="match status" value="1"/>
</dbReference>
<dbReference type="CDD" id="cd00067">
    <property type="entry name" value="GAL4"/>
    <property type="match status" value="1"/>
</dbReference>
<keyword evidence="2" id="KW-0805">Transcription regulation</keyword>
<keyword evidence="3" id="KW-0238">DNA-binding</keyword>
<dbReference type="Gene3D" id="4.10.240.10">
    <property type="entry name" value="Zn(2)-C6 fungal-type DNA-binding domain"/>
    <property type="match status" value="1"/>
</dbReference>
<dbReference type="InterPro" id="IPR001138">
    <property type="entry name" value="Zn2Cys6_DnaBD"/>
</dbReference>
<dbReference type="GeneID" id="63767779"/>
<gene>
    <name evidence="8" type="ORF">ASPSYDRAFT_86659</name>
</gene>
<keyword evidence="9" id="KW-1185">Reference proteome</keyword>
<name>A0A1L9TUB8_9EURO</name>
<dbReference type="InterPro" id="IPR007219">
    <property type="entry name" value="XnlR_reg_dom"/>
</dbReference>
<evidence type="ECO:0000259" key="7">
    <source>
        <dbReference type="PROSITE" id="PS50048"/>
    </source>
</evidence>
<organism evidence="8 9">
    <name type="scientific">Aspergillus sydowii CBS 593.65</name>
    <dbReference type="NCBI Taxonomy" id="1036612"/>
    <lineage>
        <taxon>Eukaryota</taxon>
        <taxon>Fungi</taxon>
        <taxon>Dikarya</taxon>
        <taxon>Ascomycota</taxon>
        <taxon>Pezizomycotina</taxon>
        <taxon>Eurotiomycetes</taxon>
        <taxon>Eurotiomycetidae</taxon>
        <taxon>Eurotiales</taxon>
        <taxon>Aspergillaceae</taxon>
        <taxon>Aspergillus</taxon>
        <taxon>Aspergillus subgen. Nidulantes</taxon>
    </lineage>
</organism>
<dbReference type="InterPro" id="IPR036864">
    <property type="entry name" value="Zn2-C6_fun-type_DNA-bd_sf"/>
</dbReference>
<dbReference type="PROSITE" id="PS50048">
    <property type="entry name" value="ZN2_CY6_FUNGAL_2"/>
    <property type="match status" value="1"/>
</dbReference>
<protein>
    <recommendedName>
        <fullName evidence="7">Zn(2)-C6 fungal-type domain-containing protein</fullName>
    </recommendedName>
</protein>
<dbReference type="Pfam" id="PF00172">
    <property type="entry name" value="Zn_clus"/>
    <property type="match status" value="1"/>
</dbReference>
<dbReference type="VEuPathDB" id="FungiDB:ASPSYDRAFT_86659"/>
<keyword evidence="5" id="KW-0539">Nucleus</keyword>
<dbReference type="GO" id="GO:0000978">
    <property type="term" value="F:RNA polymerase II cis-regulatory region sequence-specific DNA binding"/>
    <property type="evidence" value="ECO:0007669"/>
    <property type="project" value="TreeGrafter"/>
</dbReference>
<dbReference type="GO" id="GO:0000435">
    <property type="term" value="P:positive regulation of transcription from RNA polymerase II promoter by galactose"/>
    <property type="evidence" value="ECO:0007669"/>
    <property type="project" value="TreeGrafter"/>
</dbReference>
<dbReference type="GO" id="GO:0006351">
    <property type="term" value="P:DNA-templated transcription"/>
    <property type="evidence" value="ECO:0007669"/>
    <property type="project" value="InterPro"/>
</dbReference>
<dbReference type="SMART" id="SM00906">
    <property type="entry name" value="Fungal_trans"/>
    <property type="match status" value="1"/>
</dbReference>
<evidence type="ECO:0000313" key="8">
    <source>
        <dbReference type="EMBL" id="OJJ63011.1"/>
    </source>
</evidence>
<evidence type="ECO:0000256" key="6">
    <source>
        <dbReference type="SAM" id="MobiDB-lite"/>
    </source>
</evidence>
<dbReference type="PANTHER" id="PTHR47424">
    <property type="entry name" value="REGULATORY PROTEIN GAL4"/>
    <property type="match status" value="1"/>
</dbReference>
<proteinExistence type="predicted"/>
<feature type="domain" description="Zn(2)-C6 fungal-type" evidence="7">
    <location>
        <begin position="17"/>
        <end position="48"/>
    </location>
</feature>